<organism evidence="2 3">
    <name type="scientific">Coilia grayii</name>
    <name type="common">Gray's grenadier anchovy</name>
    <dbReference type="NCBI Taxonomy" id="363190"/>
    <lineage>
        <taxon>Eukaryota</taxon>
        <taxon>Metazoa</taxon>
        <taxon>Chordata</taxon>
        <taxon>Craniata</taxon>
        <taxon>Vertebrata</taxon>
        <taxon>Euteleostomi</taxon>
        <taxon>Actinopterygii</taxon>
        <taxon>Neopterygii</taxon>
        <taxon>Teleostei</taxon>
        <taxon>Clupei</taxon>
        <taxon>Clupeiformes</taxon>
        <taxon>Clupeoidei</taxon>
        <taxon>Engraulidae</taxon>
        <taxon>Coilinae</taxon>
        <taxon>Coilia</taxon>
    </lineage>
</organism>
<dbReference type="AlphaFoldDB" id="A0ABD1IR31"/>
<accession>A0ABD1IR31</accession>
<feature type="compositionally biased region" description="Basic and acidic residues" evidence="1">
    <location>
        <begin position="368"/>
        <end position="411"/>
    </location>
</feature>
<dbReference type="Proteomes" id="UP001591681">
    <property type="component" value="Unassembled WGS sequence"/>
</dbReference>
<feature type="compositionally biased region" description="Basic and acidic residues" evidence="1">
    <location>
        <begin position="341"/>
        <end position="357"/>
    </location>
</feature>
<evidence type="ECO:0000256" key="1">
    <source>
        <dbReference type="SAM" id="MobiDB-lite"/>
    </source>
</evidence>
<dbReference type="EMBL" id="JBHFQA010000135">
    <property type="protein sequence ID" value="KAL2076681.1"/>
    <property type="molecule type" value="Genomic_DNA"/>
</dbReference>
<sequence>MPVWDNFMDYLDYLKLDEPIIGLNCLEQMESQQLGNGQLRLKYKCKLCSLEADLAAMVSHVVGRKHRQKFLELERPDLVTWDKFNNSQQGKVIRAKAEVVERQEGRGRPKDFPRQRNPRWNGPQRANAPPNPKFQHQRQDLGHQQGGLNRDREIYDLLNRDIPPRKFQEKRDDDGYYPENTYTRADYPEGAEYPEDAPYQRYYQEEDNAPPDFSEGSDYGKQHLTGNPFEKAYPEDGIRRRPPLPDDPPRQTYHERDRYDPPFFEDGPQGRPQAMDDRPDLPYPEEEQHQRIYRYDHRSRPPYSDRERPLHSYGDSHARTYQEEEPVHQRRADSPVGLPYSEREARGHSYPRNERHPLAPVGEYAEGCPKEDAYKGYEEDDHERDRYGRSYAEEDSSDWHPRVDTDRRFAGRDGSGQYPEHGFQPRHSSEDDRRQRLYSGVDSERNRGDEIDYVRSAPESGMQRDWSRERELPLRPDEIRKRPYPDFPQDQATFQESFSAKRKKSRFSDCTEAEIDLLLKCQRAKAVSEKLVQNTSSQLQRHPESDHFREDYRQRRGVEQDFDHRSSESERLREDFRERGRAEQDPGNFVDVHMHSESGRFREDYRDRRVEQDPGSVQDVYRRSEGVRLRDDYREQGEAEQDSGNVLDVLKGVQIESVEEANFLKTKLCSLLKEFQASKTDRERDPVPPKVSEEYGHSRRGVQEQPMSIEYSHRTREMPAVEMVREDFRQVTSERFDRAYEQDQLLHRRELSRPAERFEEYPRRDFHRGEYRPPPKDGPIRYNEGSQRTNYDYPPEEVPCDMRPVRARYEDEINPPSSLDKIASTLLQLVAHK</sequence>
<feature type="compositionally biased region" description="Basic and acidic residues" evidence="1">
    <location>
        <begin position="442"/>
        <end position="453"/>
    </location>
</feature>
<proteinExistence type="predicted"/>
<feature type="compositionally biased region" description="Basic and acidic residues" evidence="1">
    <location>
        <begin position="541"/>
        <end position="584"/>
    </location>
</feature>
<reference evidence="2 3" key="1">
    <citation type="submission" date="2024-09" db="EMBL/GenBank/DDBJ databases">
        <title>A chromosome-level genome assembly of Gray's grenadier anchovy, Coilia grayii.</title>
        <authorList>
            <person name="Fu Z."/>
        </authorList>
    </citation>
    <scope>NUCLEOTIDE SEQUENCE [LARGE SCALE GENOMIC DNA]</scope>
    <source>
        <strain evidence="2">G4</strain>
        <tissue evidence="2">Muscle</tissue>
    </source>
</reference>
<keyword evidence="3" id="KW-1185">Reference proteome</keyword>
<feature type="region of interest" description="Disordered" evidence="1">
    <location>
        <begin position="678"/>
        <end position="702"/>
    </location>
</feature>
<feature type="region of interest" description="Disordered" evidence="1">
    <location>
        <begin position="742"/>
        <end position="799"/>
    </location>
</feature>
<feature type="compositionally biased region" description="Basic and acidic residues" evidence="1">
    <location>
        <begin position="592"/>
        <end position="612"/>
    </location>
</feature>
<comment type="caution">
    <text evidence="2">The sequence shown here is derived from an EMBL/GenBank/DDBJ whole genome shotgun (WGS) entry which is preliminary data.</text>
</comment>
<feature type="compositionally biased region" description="Basic and acidic residues" evidence="1">
    <location>
        <begin position="232"/>
        <end position="260"/>
    </location>
</feature>
<feature type="compositionally biased region" description="Basic and acidic residues" evidence="1">
    <location>
        <begin position="465"/>
        <end position="484"/>
    </location>
</feature>
<feature type="compositionally biased region" description="Basic and acidic residues" evidence="1">
    <location>
        <begin position="100"/>
        <end position="114"/>
    </location>
</feature>
<feature type="compositionally biased region" description="Basic and acidic residues" evidence="1">
    <location>
        <begin position="742"/>
        <end position="779"/>
    </location>
</feature>
<feature type="compositionally biased region" description="Basic and acidic residues" evidence="1">
    <location>
        <begin position="679"/>
        <end position="697"/>
    </location>
</feature>
<gene>
    <name evidence="2" type="ORF">ACEWY4_027723</name>
</gene>
<name>A0ABD1IR31_9TELE</name>
<protein>
    <submittedName>
        <fullName evidence="2">Uncharacterized protein</fullName>
    </submittedName>
</protein>
<evidence type="ECO:0000313" key="2">
    <source>
        <dbReference type="EMBL" id="KAL2076681.1"/>
    </source>
</evidence>
<feature type="compositionally biased region" description="Basic and acidic residues" evidence="1">
    <location>
        <begin position="620"/>
        <end position="637"/>
    </location>
</feature>
<feature type="region of interest" description="Disordered" evidence="1">
    <location>
        <begin position="100"/>
        <end position="194"/>
    </location>
</feature>
<feature type="region of interest" description="Disordered" evidence="1">
    <location>
        <begin position="532"/>
        <end position="641"/>
    </location>
</feature>
<feature type="compositionally biased region" description="Basic and acidic residues" evidence="1">
    <location>
        <begin position="274"/>
        <end position="333"/>
    </location>
</feature>
<evidence type="ECO:0000313" key="3">
    <source>
        <dbReference type="Proteomes" id="UP001591681"/>
    </source>
</evidence>
<feature type="compositionally biased region" description="Basic and acidic residues" evidence="1">
    <location>
        <begin position="149"/>
        <end position="174"/>
    </location>
</feature>
<feature type="region of interest" description="Disordered" evidence="1">
    <location>
        <begin position="206"/>
        <end position="505"/>
    </location>
</feature>